<feature type="signal peptide" evidence="1">
    <location>
        <begin position="1"/>
        <end position="27"/>
    </location>
</feature>
<evidence type="ECO:0000313" key="2">
    <source>
        <dbReference type="EMBL" id="SFU54069.1"/>
    </source>
</evidence>
<accession>A0A1I7H052</accession>
<reference evidence="3" key="1">
    <citation type="submission" date="2016-10" db="EMBL/GenBank/DDBJ databases">
        <authorList>
            <person name="Varghese N."/>
        </authorList>
    </citation>
    <scope>NUCLEOTIDE SEQUENCE [LARGE SCALE GENOMIC DNA]</scope>
    <source>
        <strain evidence="3">DSM 18820</strain>
    </source>
</reference>
<evidence type="ECO:0000313" key="3">
    <source>
        <dbReference type="Proteomes" id="UP000182491"/>
    </source>
</evidence>
<dbReference type="AlphaFoldDB" id="A0A1I7H052"/>
<name>A0A1I7H052_9BACT</name>
<dbReference type="Proteomes" id="UP000182491">
    <property type="component" value="Unassembled WGS sequence"/>
</dbReference>
<dbReference type="PROSITE" id="PS51257">
    <property type="entry name" value="PROKAR_LIPOPROTEIN"/>
    <property type="match status" value="1"/>
</dbReference>
<evidence type="ECO:0000256" key="1">
    <source>
        <dbReference type="SAM" id="SignalP"/>
    </source>
</evidence>
<keyword evidence="1" id="KW-0732">Signal</keyword>
<gene>
    <name evidence="2" type="ORF">SAMN04487941_1396</name>
</gene>
<dbReference type="EMBL" id="FPCA01000001">
    <property type="protein sequence ID" value="SFU54069.1"/>
    <property type="molecule type" value="Genomic_DNA"/>
</dbReference>
<feature type="chain" id="PRO_5010289712" evidence="1">
    <location>
        <begin position="28"/>
        <end position="142"/>
    </location>
</feature>
<organism evidence="2 3">
    <name type="scientific">Pontibacter akesuensis</name>
    <dbReference type="NCBI Taxonomy" id="388950"/>
    <lineage>
        <taxon>Bacteria</taxon>
        <taxon>Pseudomonadati</taxon>
        <taxon>Bacteroidota</taxon>
        <taxon>Cytophagia</taxon>
        <taxon>Cytophagales</taxon>
        <taxon>Hymenobacteraceae</taxon>
        <taxon>Pontibacter</taxon>
    </lineage>
</organism>
<sequence>MHQIILKLFSKLMKVALFALLAFAAVACQPEKENSEAIAATATEEAAVPATAAVAEKRPAPVFFFVPQELVDKRVWICDNEVSDIFHLQHDCPILVQCKGNGTFRNLKLPRAIEEFGRYNCQECSKELDVIFDEDAVRVLGQ</sequence>
<keyword evidence="3" id="KW-1185">Reference proteome</keyword>
<proteinExistence type="predicted"/>
<protein>
    <submittedName>
        <fullName evidence="2">Uncharacterized protein</fullName>
    </submittedName>
</protein>